<evidence type="ECO:0000313" key="12">
    <source>
        <dbReference type="EMBL" id="CCC57931.1"/>
    </source>
</evidence>
<dbReference type="AlphaFoldDB" id="G0V491"/>
<feature type="domain" description="PAC" evidence="11">
    <location>
        <begin position="199"/>
        <end position="251"/>
    </location>
</feature>
<dbReference type="Gene3D" id="1.10.287.130">
    <property type="match status" value="1"/>
</dbReference>
<dbReference type="RefSeq" id="WP_008907654.1">
    <property type="nucleotide sequence ID" value="NZ_CAKP01000009.1"/>
</dbReference>
<dbReference type="SUPFAM" id="SSF55785">
    <property type="entry name" value="PYP-like sensor domain (PAS domain)"/>
    <property type="match status" value="1"/>
</dbReference>
<dbReference type="SMART" id="SM00388">
    <property type="entry name" value="HisKA"/>
    <property type="match status" value="1"/>
</dbReference>
<dbReference type="SMART" id="SM00091">
    <property type="entry name" value="PAS"/>
    <property type="match status" value="1"/>
</dbReference>
<name>G0V491_9CLOT</name>
<dbReference type="InterPro" id="IPR003594">
    <property type="entry name" value="HATPase_dom"/>
</dbReference>
<dbReference type="SUPFAM" id="SSF55874">
    <property type="entry name" value="ATPase domain of HSP90 chaperone/DNA topoisomerase II/histidine kinase"/>
    <property type="match status" value="1"/>
</dbReference>
<comment type="caution">
    <text evidence="12">The sequence shown here is derived from an EMBL/GenBank/DDBJ whole genome shotgun (WGS) entry which is preliminary data.</text>
</comment>
<dbReference type="InterPro" id="IPR013655">
    <property type="entry name" value="PAS_fold_3"/>
</dbReference>
<dbReference type="InterPro" id="IPR036097">
    <property type="entry name" value="HisK_dim/P_sf"/>
</dbReference>
<evidence type="ECO:0000256" key="6">
    <source>
        <dbReference type="ARBA" id="ARBA00022777"/>
    </source>
</evidence>
<dbReference type="InterPro" id="IPR036890">
    <property type="entry name" value="HATPase_C_sf"/>
</dbReference>
<dbReference type="PANTHER" id="PTHR43711:SF26">
    <property type="entry name" value="SENSOR HISTIDINE KINASE RCSC"/>
    <property type="match status" value="1"/>
</dbReference>
<dbReference type="GO" id="GO:0000155">
    <property type="term" value="F:phosphorelay sensor kinase activity"/>
    <property type="evidence" value="ECO:0007669"/>
    <property type="project" value="InterPro"/>
</dbReference>
<dbReference type="CDD" id="cd00082">
    <property type="entry name" value="HisKA"/>
    <property type="match status" value="1"/>
</dbReference>
<feature type="domain" description="Histidine kinase" evidence="9">
    <location>
        <begin position="268"/>
        <end position="489"/>
    </location>
</feature>
<dbReference type="Gene3D" id="3.30.565.10">
    <property type="entry name" value="Histidine kinase-like ATPase, C-terminal domain"/>
    <property type="match status" value="1"/>
</dbReference>
<evidence type="ECO:0000259" key="11">
    <source>
        <dbReference type="PROSITE" id="PS50113"/>
    </source>
</evidence>
<keyword evidence="8" id="KW-0902">Two-component regulatory system</keyword>
<dbReference type="PROSITE" id="PS50109">
    <property type="entry name" value="HIS_KIN"/>
    <property type="match status" value="1"/>
</dbReference>
<feature type="domain" description="PAS" evidence="10">
    <location>
        <begin position="125"/>
        <end position="195"/>
    </location>
</feature>
<accession>G0V491</accession>
<protein>
    <recommendedName>
        <fullName evidence="2">histidine kinase</fullName>
        <ecNumber evidence="2">2.7.13.3</ecNumber>
    </recommendedName>
</protein>
<keyword evidence="4" id="KW-0808">Transferase</keyword>
<dbReference type="Gene3D" id="3.30.450.20">
    <property type="entry name" value="PAS domain"/>
    <property type="match status" value="1"/>
</dbReference>
<evidence type="ECO:0000256" key="7">
    <source>
        <dbReference type="ARBA" id="ARBA00022840"/>
    </source>
</evidence>
<evidence type="ECO:0000256" key="3">
    <source>
        <dbReference type="ARBA" id="ARBA00022553"/>
    </source>
</evidence>
<evidence type="ECO:0000256" key="8">
    <source>
        <dbReference type="ARBA" id="ARBA00023012"/>
    </source>
</evidence>
<dbReference type="InterPro" id="IPR004358">
    <property type="entry name" value="Sig_transdc_His_kin-like_C"/>
</dbReference>
<dbReference type="PANTHER" id="PTHR43711">
    <property type="entry name" value="TWO-COMPONENT HISTIDINE KINASE"/>
    <property type="match status" value="1"/>
</dbReference>
<dbReference type="CDD" id="cd00130">
    <property type="entry name" value="PAS"/>
    <property type="match status" value="1"/>
</dbReference>
<gene>
    <name evidence="12" type="ORF">CAAU_0282</name>
</gene>
<evidence type="ECO:0000256" key="2">
    <source>
        <dbReference type="ARBA" id="ARBA00012438"/>
    </source>
</evidence>
<evidence type="ECO:0000259" key="9">
    <source>
        <dbReference type="PROSITE" id="PS50109"/>
    </source>
</evidence>
<sequence length="516" mass="59823">MKNSECECRCLNEVIYEMFKKSPNAVILSDKNGDILLKNNTFNTLFKGNPSNIFKALNINSKQVISELKIKGEYVIEKISLLLNDCTYYFKANFYFICLKEKEYIALILNNITEPILMAKKIEDDEAMLKKIFNGIEDMIFMTDLECKVTYYSASVSRILGYDSKELIGTNLQSIVHPEDLDEAKKKFYSYLNGEPIIDNVNYRLLSKNGEYIWVSFSHISFIEEKGKKNRTIIILREIAERLRLQMEWERLSKELEYEKLKSEFISKVSHELRTPLNVIYGIVQLLEIFRKNDATFIENYDKFYPVLKQNMYRLLRLTNNIIDLTSIDAGCMGLNLENVNIVSLIEDICTSANNYFNDKNIKIIYNPHFEEKYIACDVEKIEKIILNILSNAIKFSKKDKKIFVEVSEEEDNILIIIKDNGIGIPDELQKVIFDRFKQADFSFTRKNEGSGIGLSIAQEFVKMHGGEITLNSKEGEGSEFIVRLPKNYIQDEVAATKIVNKNHLETVNIEFSDIQ</sequence>
<keyword evidence="5" id="KW-0547">Nucleotide-binding</keyword>
<keyword evidence="3" id="KW-0597">Phosphoprotein</keyword>
<dbReference type="InterPro" id="IPR000700">
    <property type="entry name" value="PAS-assoc_C"/>
</dbReference>
<dbReference type="InterPro" id="IPR005467">
    <property type="entry name" value="His_kinase_dom"/>
</dbReference>
<dbReference type="SMART" id="SM00387">
    <property type="entry name" value="HATPase_c"/>
    <property type="match status" value="1"/>
</dbReference>
<comment type="catalytic activity">
    <reaction evidence="1">
        <text>ATP + protein L-histidine = ADP + protein N-phospho-L-histidine.</text>
        <dbReference type="EC" id="2.7.13.3"/>
    </reaction>
</comment>
<dbReference type="STRING" id="857293.CAAU_0282"/>
<dbReference type="Pfam" id="PF02518">
    <property type="entry name" value="HATPase_c"/>
    <property type="match status" value="1"/>
</dbReference>
<keyword evidence="7 12" id="KW-0067">ATP-binding</keyword>
<proteinExistence type="predicted"/>
<dbReference type="NCBIfam" id="TIGR00229">
    <property type="entry name" value="sensory_box"/>
    <property type="match status" value="1"/>
</dbReference>
<dbReference type="Pfam" id="PF08447">
    <property type="entry name" value="PAS_3"/>
    <property type="match status" value="1"/>
</dbReference>
<organism evidence="12 13">
    <name type="scientific">Caloramator australicus RC3</name>
    <dbReference type="NCBI Taxonomy" id="857293"/>
    <lineage>
        <taxon>Bacteria</taxon>
        <taxon>Bacillati</taxon>
        <taxon>Bacillota</taxon>
        <taxon>Clostridia</taxon>
        <taxon>Eubacteriales</taxon>
        <taxon>Clostridiaceae</taxon>
        <taxon>Caloramator</taxon>
    </lineage>
</organism>
<dbReference type="PRINTS" id="PR00344">
    <property type="entry name" value="BCTRLSENSOR"/>
</dbReference>
<evidence type="ECO:0000313" key="13">
    <source>
        <dbReference type="Proteomes" id="UP000007652"/>
    </source>
</evidence>
<evidence type="ECO:0000256" key="1">
    <source>
        <dbReference type="ARBA" id="ARBA00000085"/>
    </source>
</evidence>
<evidence type="ECO:0000259" key="10">
    <source>
        <dbReference type="PROSITE" id="PS50112"/>
    </source>
</evidence>
<reference evidence="12 13" key="1">
    <citation type="journal article" date="2011" name="J. Bacteriol.">
        <title>Draft genome sequence of Caloramator australicus strain RC3T, a thermoanaerobe from the Great Artesian Basin of Australia.</title>
        <authorList>
            <person name="Ogg C.D."/>
            <person name="Patel B.K.C."/>
        </authorList>
    </citation>
    <scope>NUCLEOTIDE SEQUENCE [LARGE SCALE GENOMIC DNA]</scope>
    <source>
        <strain evidence="12 13">RC3</strain>
    </source>
</reference>
<dbReference type="eggNOG" id="COG2205">
    <property type="taxonomic scope" value="Bacteria"/>
</dbReference>
<dbReference type="PROSITE" id="PS50112">
    <property type="entry name" value="PAS"/>
    <property type="match status" value="1"/>
</dbReference>
<dbReference type="InterPro" id="IPR050736">
    <property type="entry name" value="Sensor_HK_Regulatory"/>
</dbReference>
<dbReference type="InterPro" id="IPR003661">
    <property type="entry name" value="HisK_dim/P_dom"/>
</dbReference>
<dbReference type="PROSITE" id="PS50113">
    <property type="entry name" value="PAC"/>
    <property type="match status" value="1"/>
</dbReference>
<keyword evidence="6 12" id="KW-0418">Kinase</keyword>
<dbReference type="FunFam" id="3.30.565.10:FF:000037">
    <property type="entry name" value="Hybrid sensor histidine kinase/response regulator"/>
    <property type="match status" value="1"/>
</dbReference>
<keyword evidence="13" id="KW-1185">Reference proteome</keyword>
<dbReference type="SUPFAM" id="SSF47384">
    <property type="entry name" value="Homodimeric domain of signal transducing histidine kinase"/>
    <property type="match status" value="1"/>
</dbReference>
<dbReference type="InterPro" id="IPR035965">
    <property type="entry name" value="PAS-like_dom_sf"/>
</dbReference>
<evidence type="ECO:0000256" key="4">
    <source>
        <dbReference type="ARBA" id="ARBA00022679"/>
    </source>
</evidence>
<dbReference type="GO" id="GO:0005524">
    <property type="term" value="F:ATP binding"/>
    <property type="evidence" value="ECO:0007669"/>
    <property type="project" value="UniProtKB-KW"/>
</dbReference>
<dbReference type="EMBL" id="CAKP01000009">
    <property type="protein sequence ID" value="CCC57931.1"/>
    <property type="molecule type" value="Genomic_DNA"/>
</dbReference>
<dbReference type="Pfam" id="PF00512">
    <property type="entry name" value="HisKA"/>
    <property type="match status" value="1"/>
</dbReference>
<dbReference type="InterPro" id="IPR000014">
    <property type="entry name" value="PAS"/>
</dbReference>
<dbReference type="EC" id="2.7.13.3" evidence="2"/>
<evidence type="ECO:0000256" key="5">
    <source>
        <dbReference type="ARBA" id="ARBA00022741"/>
    </source>
</evidence>
<dbReference type="Proteomes" id="UP000007652">
    <property type="component" value="Unassembled WGS sequence"/>
</dbReference>